<dbReference type="GO" id="GO:0019417">
    <property type="term" value="P:sulfur oxidation"/>
    <property type="evidence" value="ECO:0007669"/>
    <property type="project" value="InterPro"/>
</dbReference>
<keyword evidence="6 14" id="KW-0479">Metal-binding</keyword>
<keyword evidence="4 14" id="KW-0349">Heme</keyword>
<reference evidence="21" key="1">
    <citation type="submission" date="2016-07" db="EMBL/GenBank/DDBJ databases">
        <authorList>
            <person name="Florea S."/>
            <person name="Webb J.S."/>
            <person name="Jaromczyk J."/>
            <person name="Schardl C.L."/>
        </authorList>
    </citation>
    <scope>NUCLEOTIDE SEQUENCE [LARGE SCALE GENOMIC DNA]</scope>
    <source>
        <strain evidence="21">MV-1</strain>
    </source>
</reference>
<sequence length="278" mass="30740">MNFKTIITTIAVLGTGITLAACQMDAYQAPNPNGSELWSGYKTATAETRAMQDDDFANPGMPMVDSAAALYNKKDGEANMSCADCHGAVDDPKGGSKGLPMKGVSARYPVYDADTKKPINVELRINKCRTKYQKAKEYKYESDAMLGMTGLIALQSRGIPMMSTADNPSDELNAAWKAGEAFYYERRGQLNMSCKHCHEDHQGELIRAEVLSQGQSNGFPTYRLKWSKLGSLHRRFRGCNGNIRAEPYGYGSDEYLNLETYLAWRGRGLPMEGPSVRK</sequence>
<evidence type="ECO:0000256" key="18">
    <source>
        <dbReference type="SAM" id="SignalP"/>
    </source>
</evidence>
<comment type="subunit">
    <text evidence="2 14">Heterodimer of SoxA and SoxX.</text>
</comment>
<comment type="subcellular location">
    <subcellularLocation>
        <location evidence="1 14">Periplasm</location>
    </subcellularLocation>
</comment>
<dbReference type="GO" id="GO:0042597">
    <property type="term" value="C:periplasmic space"/>
    <property type="evidence" value="ECO:0007669"/>
    <property type="project" value="UniProtKB-SubCell"/>
</dbReference>
<dbReference type="PIRSF" id="PIRSF038455">
    <property type="entry name" value="SoxA"/>
    <property type="match status" value="1"/>
</dbReference>
<dbReference type="Gene3D" id="1.10.760.10">
    <property type="entry name" value="Cytochrome c-like domain"/>
    <property type="match status" value="2"/>
</dbReference>
<evidence type="ECO:0000256" key="1">
    <source>
        <dbReference type="ARBA" id="ARBA00004418"/>
    </source>
</evidence>
<feature type="binding site" description="covalent" evidence="16">
    <location>
        <position position="197"/>
    </location>
    <ligand>
        <name>heme c</name>
        <dbReference type="ChEBI" id="CHEBI:61717"/>
        <label>2</label>
    </ligand>
</feature>
<evidence type="ECO:0000256" key="6">
    <source>
        <dbReference type="ARBA" id="ARBA00022723"/>
    </source>
</evidence>
<evidence type="ECO:0000259" key="19">
    <source>
        <dbReference type="Pfam" id="PF21342"/>
    </source>
</evidence>
<evidence type="ECO:0000256" key="2">
    <source>
        <dbReference type="ARBA" id="ARBA00011530"/>
    </source>
</evidence>
<comment type="cofactor">
    <cofactor evidence="16">
        <name>heme</name>
        <dbReference type="ChEBI" id="CHEBI:30413"/>
    </cofactor>
    <text evidence="16">Binds 2 heme groups per subunit.</text>
</comment>
<evidence type="ECO:0000256" key="4">
    <source>
        <dbReference type="ARBA" id="ARBA00022617"/>
    </source>
</evidence>
<dbReference type="InterPro" id="IPR036909">
    <property type="entry name" value="Cyt_c-like_dom_sf"/>
</dbReference>
<dbReference type="STRING" id="28181.BEN30_10785"/>
<evidence type="ECO:0000313" key="21">
    <source>
        <dbReference type="Proteomes" id="UP000095347"/>
    </source>
</evidence>
<feature type="active site" description="Cysteine persulfide intermediate" evidence="15">
    <location>
        <position position="239"/>
    </location>
</feature>
<evidence type="ECO:0000256" key="14">
    <source>
        <dbReference type="PIRNR" id="PIRNR038455"/>
    </source>
</evidence>
<keyword evidence="3 14" id="KW-0813">Transport</keyword>
<dbReference type="GO" id="GO:0009055">
    <property type="term" value="F:electron transfer activity"/>
    <property type="evidence" value="ECO:0007669"/>
    <property type="project" value="InterPro"/>
</dbReference>
<dbReference type="InterPro" id="IPR009056">
    <property type="entry name" value="Cyt_c-like_dom"/>
</dbReference>
<evidence type="ECO:0000256" key="5">
    <source>
        <dbReference type="ARBA" id="ARBA00022679"/>
    </source>
</evidence>
<evidence type="ECO:0000256" key="9">
    <source>
        <dbReference type="ARBA" id="ARBA00022982"/>
    </source>
</evidence>
<evidence type="ECO:0000256" key="10">
    <source>
        <dbReference type="ARBA" id="ARBA00023004"/>
    </source>
</evidence>
<comment type="catalytic activity">
    <reaction evidence="12 14">
        <text>L-cysteinyl-[SoxY protein] + thiosulfate + 2 Fe(III)-[cytochrome c] = S-sulfosulfanyl-L-cysteinyl-[SoxY protein] + 2 Fe(II)-[cytochrome c] + 2 H(+)</text>
        <dbReference type="Rhea" id="RHEA:56720"/>
        <dbReference type="Rhea" id="RHEA-COMP:10350"/>
        <dbReference type="Rhea" id="RHEA-COMP:14328"/>
        <dbReference type="Rhea" id="RHEA-COMP:14399"/>
        <dbReference type="Rhea" id="RHEA-COMP:14691"/>
        <dbReference type="ChEBI" id="CHEBI:15378"/>
        <dbReference type="ChEBI" id="CHEBI:29033"/>
        <dbReference type="ChEBI" id="CHEBI:29034"/>
        <dbReference type="ChEBI" id="CHEBI:29950"/>
        <dbReference type="ChEBI" id="CHEBI:33542"/>
        <dbReference type="ChEBI" id="CHEBI:139321"/>
        <dbReference type="EC" id="2.8.5.2"/>
    </reaction>
</comment>
<comment type="similarity">
    <text evidence="11 14">Belongs to the SoxA family.</text>
</comment>
<feature type="binding site" description="axial binding residue" evidence="17">
    <location>
        <position position="198"/>
    </location>
    <ligand>
        <name>heme c</name>
        <dbReference type="ChEBI" id="CHEBI:61717"/>
        <label>2</label>
    </ligand>
    <ligandPart>
        <name>Fe</name>
        <dbReference type="ChEBI" id="CHEBI:18248"/>
    </ligandPart>
</feature>
<keyword evidence="10 14" id="KW-0408">Iron</keyword>
<evidence type="ECO:0000256" key="8">
    <source>
        <dbReference type="ARBA" id="ARBA00022764"/>
    </source>
</evidence>
<feature type="domain" description="Cytochrome c" evidence="19">
    <location>
        <begin position="179"/>
        <end position="271"/>
    </location>
</feature>
<dbReference type="Proteomes" id="UP000095347">
    <property type="component" value="Unassembled WGS sequence"/>
</dbReference>
<keyword evidence="9 14" id="KW-0249">Electron transport</keyword>
<dbReference type="SUPFAM" id="SSF46626">
    <property type="entry name" value="Cytochrome c"/>
    <property type="match status" value="2"/>
</dbReference>
<dbReference type="NCBIfam" id="TIGR04484">
    <property type="entry name" value="thiosulf_SoxA"/>
    <property type="match status" value="1"/>
</dbReference>
<feature type="domain" description="Cytochrome c" evidence="19">
    <location>
        <begin position="67"/>
        <end position="161"/>
    </location>
</feature>
<evidence type="ECO:0000256" key="16">
    <source>
        <dbReference type="PIRSR" id="PIRSR038455-2"/>
    </source>
</evidence>
<feature type="chain" id="PRO_5009184098" description="SoxAX cytochrome complex subunit A" evidence="18">
    <location>
        <begin position="21"/>
        <end position="278"/>
    </location>
</feature>
<dbReference type="GO" id="GO:0016740">
    <property type="term" value="F:transferase activity"/>
    <property type="evidence" value="ECO:0007669"/>
    <property type="project" value="UniProtKB-KW"/>
</dbReference>
<name>A0A1E5Q7A4_9PROT</name>
<dbReference type="PROSITE" id="PS51257">
    <property type="entry name" value="PROKAR_LIPOPROTEIN"/>
    <property type="match status" value="1"/>
</dbReference>
<evidence type="ECO:0000256" key="12">
    <source>
        <dbReference type="ARBA" id="ARBA00048077"/>
    </source>
</evidence>
<feature type="binding site" description="covalent" evidence="16">
    <location>
        <position position="82"/>
    </location>
    <ligand>
        <name>heme c</name>
        <dbReference type="ChEBI" id="CHEBI:61717"/>
        <label>1</label>
    </ligand>
</feature>
<dbReference type="RefSeq" id="WP_069958084.1">
    <property type="nucleotide sequence ID" value="NZ_MCGG01000027.1"/>
</dbReference>
<dbReference type="GO" id="GO:0070069">
    <property type="term" value="C:cytochrome complex"/>
    <property type="evidence" value="ECO:0007669"/>
    <property type="project" value="InterPro"/>
</dbReference>
<dbReference type="GO" id="GO:0016669">
    <property type="term" value="F:oxidoreductase activity, acting on a sulfur group of donors, cytochrome as acceptor"/>
    <property type="evidence" value="ECO:0007669"/>
    <property type="project" value="InterPro"/>
</dbReference>
<accession>A0A1E5Q7A4</accession>
<comment type="catalytic activity">
    <reaction evidence="13 14">
        <text>S-sulfanyl-L-cysteinyl-[SoxY protein] + thiosulfate + 2 Fe(III)-[cytochrome c] = S-(2-sulfodisulfanyl)-L-cysteinyl-[SoxY protein] + 2 Fe(II)-[cytochrome c] + 2 H(+)</text>
        <dbReference type="Rhea" id="RHEA:51224"/>
        <dbReference type="Rhea" id="RHEA-COMP:10350"/>
        <dbReference type="Rhea" id="RHEA-COMP:14399"/>
        <dbReference type="Rhea" id="RHEA-COMP:14689"/>
        <dbReference type="Rhea" id="RHEA-COMP:14690"/>
        <dbReference type="ChEBI" id="CHEBI:15378"/>
        <dbReference type="ChEBI" id="CHEBI:29033"/>
        <dbReference type="ChEBI" id="CHEBI:29034"/>
        <dbReference type="ChEBI" id="CHEBI:33542"/>
        <dbReference type="ChEBI" id="CHEBI:61963"/>
        <dbReference type="ChEBI" id="CHEBI:140664"/>
        <dbReference type="EC" id="2.8.5.2"/>
    </reaction>
</comment>
<evidence type="ECO:0000256" key="11">
    <source>
        <dbReference type="ARBA" id="ARBA00025746"/>
    </source>
</evidence>
<keyword evidence="7 18" id="KW-0732">Signal</keyword>
<dbReference type="Pfam" id="PF21342">
    <property type="entry name" value="SoxA-TsdA_cyt-c"/>
    <property type="match status" value="2"/>
</dbReference>
<organism evidence="20 21">
    <name type="scientific">Magnetovibrio blakemorei</name>
    <dbReference type="NCBI Taxonomy" id="28181"/>
    <lineage>
        <taxon>Bacteria</taxon>
        <taxon>Pseudomonadati</taxon>
        <taxon>Pseudomonadota</taxon>
        <taxon>Alphaproteobacteria</taxon>
        <taxon>Rhodospirillales</taxon>
        <taxon>Magnetovibrionaceae</taxon>
        <taxon>Magnetovibrio</taxon>
    </lineage>
</organism>
<dbReference type="GO" id="GO:0046872">
    <property type="term" value="F:metal ion binding"/>
    <property type="evidence" value="ECO:0007669"/>
    <property type="project" value="UniProtKB-KW"/>
</dbReference>
<feature type="binding site" description="axial binding residue" evidence="17">
    <location>
        <position position="128"/>
    </location>
    <ligand>
        <name>heme c</name>
        <dbReference type="ChEBI" id="CHEBI:61717"/>
        <label>1</label>
    </ligand>
    <ligandPart>
        <name>Fe</name>
        <dbReference type="ChEBI" id="CHEBI:18248"/>
    </ligandPart>
</feature>
<evidence type="ECO:0000313" key="20">
    <source>
        <dbReference type="EMBL" id="OEJ66877.1"/>
    </source>
</evidence>
<evidence type="ECO:0000256" key="7">
    <source>
        <dbReference type="ARBA" id="ARBA00022729"/>
    </source>
</evidence>
<feature type="binding site" description="covalent" evidence="16">
    <location>
        <position position="194"/>
    </location>
    <ligand>
        <name>heme c</name>
        <dbReference type="ChEBI" id="CHEBI:61717"/>
        <label>2</label>
    </ligand>
</feature>
<evidence type="ECO:0000256" key="15">
    <source>
        <dbReference type="PIRSR" id="PIRSR038455-1"/>
    </source>
</evidence>
<dbReference type="GO" id="GO:0020037">
    <property type="term" value="F:heme binding"/>
    <property type="evidence" value="ECO:0007669"/>
    <property type="project" value="InterPro"/>
</dbReference>
<evidence type="ECO:0000256" key="17">
    <source>
        <dbReference type="PIRSR" id="PIRSR038455-3"/>
    </source>
</evidence>
<dbReference type="EMBL" id="MCGG01000027">
    <property type="protein sequence ID" value="OEJ66877.1"/>
    <property type="molecule type" value="Genomic_DNA"/>
</dbReference>
<protein>
    <recommendedName>
        <fullName evidence="14">SoxAX cytochrome complex subunit A</fullName>
        <ecNumber evidence="14">2.8.5.2</ecNumber>
    </recommendedName>
    <alternativeName>
        <fullName evidence="14">Protein SoxA</fullName>
    </alternativeName>
    <alternativeName>
        <fullName evidence="14">Sulfur oxidizing protein A</fullName>
    </alternativeName>
    <alternativeName>
        <fullName evidence="14">Thiosulfate-oxidizing multienzyme system protein SoxA</fullName>
    </alternativeName>
</protein>
<feature type="binding site" evidence="16">
    <location>
        <position position="235"/>
    </location>
    <ligand>
        <name>substrate</name>
    </ligand>
</feature>
<comment type="caution">
    <text evidence="20">The sequence shown here is derived from an EMBL/GenBank/DDBJ whole genome shotgun (WGS) entry which is preliminary data.</text>
</comment>
<feature type="signal peptide" evidence="18">
    <location>
        <begin position="1"/>
        <end position="20"/>
    </location>
</feature>
<evidence type="ECO:0000256" key="13">
    <source>
        <dbReference type="ARBA" id="ARBA00048423"/>
    </source>
</evidence>
<proteinExistence type="inferred from homology"/>
<dbReference type="AlphaFoldDB" id="A0A1E5Q7A4"/>
<dbReference type="InterPro" id="IPR025710">
    <property type="entry name" value="SoxA"/>
</dbReference>
<feature type="binding site" description="axial binding residue" evidence="17">
    <location>
        <position position="239"/>
    </location>
    <ligand>
        <name>heme c</name>
        <dbReference type="ChEBI" id="CHEBI:61717"/>
        <label>2</label>
    </ligand>
    <ligandPart>
        <name>Fe</name>
        <dbReference type="ChEBI" id="CHEBI:18248"/>
    </ligandPart>
</feature>
<keyword evidence="8 14" id="KW-0574">Periplasm</keyword>
<feature type="binding site" description="axial binding residue" evidence="17">
    <location>
        <position position="86"/>
    </location>
    <ligand>
        <name>heme c</name>
        <dbReference type="ChEBI" id="CHEBI:61717"/>
        <label>1</label>
    </ligand>
    <ligandPart>
        <name>Fe</name>
        <dbReference type="ChEBI" id="CHEBI:18248"/>
    </ligandPart>
</feature>
<feature type="binding site" description="covalent" evidence="16">
    <location>
        <position position="85"/>
    </location>
    <ligand>
        <name>heme c</name>
        <dbReference type="ChEBI" id="CHEBI:61717"/>
        <label>1</label>
    </ligand>
</feature>
<dbReference type="OrthoDB" id="7916986at2"/>
<gene>
    <name evidence="20" type="ORF">BEN30_10785</name>
</gene>
<keyword evidence="21" id="KW-1185">Reference proteome</keyword>
<keyword evidence="5 14" id="KW-0808">Transferase</keyword>
<dbReference type="EC" id="2.8.5.2" evidence="14"/>
<evidence type="ECO:0000256" key="3">
    <source>
        <dbReference type="ARBA" id="ARBA00022448"/>
    </source>
</evidence>